<dbReference type="SUPFAM" id="SSF56801">
    <property type="entry name" value="Acetyl-CoA synthetase-like"/>
    <property type="match status" value="1"/>
</dbReference>
<accession>H5X4T2</accession>
<organism evidence="5 6">
    <name type="scientific">Saccharomonospora marina XMU15</name>
    <dbReference type="NCBI Taxonomy" id="882083"/>
    <lineage>
        <taxon>Bacteria</taxon>
        <taxon>Bacillati</taxon>
        <taxon>Actinomycetota</taxon>
        <taxon>Actinomycetes</taxon>
        <taxon>Pseudonocardiales</taxon>
        <taxon>Pseudonocardiaceae</taxon>
        <taxon>Saccharomonospora</taxon>
    </lineage>
</organism>
<gene>
    <name evidence="5" type="ORF">SacmaDRAFT_2911</name>
</gene>
<dbReference type="eggNOG" id="COG0318">
    <property type="taxonomic scope" value="Bacteria"/>
</dbReference>
<dbReference type="OrthoDB" id="3172305at2"/>
<evidence type="ECO:0000259" key="3">
    <source>
        <dbReference type="Pfam" id="PF00501"/>
    </source>
</evidence>
<dbReference type="FunFam" id="3.30.300.30:FF:000008">
    <property type="entry name" value="2,3-dihydroxybenzoate-AMP ligase"/>
    <property type="match status" value="1"/>
</dbReference>
<feature type="domain" description="AMP-dependent synthetase/ligase" evidence="3">
    <location>
        <begin position="35"/>
        <end position="421"/>
    </location>
</feature>
<dbReference type="InterPro" id="IPR020845">
    <property type="entry name" value="AMP-binding_CS"/>
</dbReference>
<reference evidence="5 6" key="1">
    <citation type="journal article" date="2012" name="Stand. Genomic Sci.">
        <title>Genome sequence of the ocean sediment bacterium Saccharomonospora marina type strain (XMU15(T)).</title>
        <authorList>
            <person name="Klenk H.P."/>
            <person name="Lu M."/>
            <person name="Lucas S."/>
            <person name="Lapidus A."/>
            <person name="Copeland A."/>
            <person name="Pitluck S."/>
            <person name="Goodwin L.A."/>
            <person name="Han C."/>
            <person name="Tapia R."/>
            <person name="Brambilla E.M."/>
            <person name="Potter G."/>
            <person name="Land M."/>
            <person name="Ivanova N."/>
            <person name="Rohde M."/>
            <person name="Goker M."/>
            <person name="Detter J.C."/>
            <person name="Li W.J."/>
            <person name="Kyrpides N.C."/>
            <person name="Woyke T."/>
        </authorList>
    </citation>
    <scope>NUCLEOTIDE SEQUENCE [LARGE SCALE GENOMIC DNA]</scope>
    <source>
        <strain evidence="5 6">XMU15</strain>
    </source>
</reference>
<keyword evidence="6" id="KW-1185">Reference proteome</keyword>
<dbReference type="InterPro" id="IPR045851">
    <property type="entry name" value="AMP-bd_C_sf"/>
</dbReference>
<evidence type="ECO:0000259" key="4">
    <source>
        <dbReference type="Pfam" id="PF13193"/>
    </source>
</evidence>
<dbReference type="InterPro" id="IPR000873">
    <property type="entry name" value="AMP-dep_synth/lig_dom"/>
</dbReference>
<dbReference type="PANTHER" id="PTHR43767:SF1">
    <property type="entry name" value="NONRIBOSOMAL PEPTIDE SYNTHASE PES1 (EUROFUNG)-RELATED"/>
    <property type="match status" value="1"/>
</dbReference>
<dbReference type="Pfam" id="PF00501">
    <property type="entry name" value="AMP-binding"/>
    <property type="match status" value="1"/>
</dbReference>
<evidence type="ECO:0000313" key="5">
    <source>
        <dbReference type="EMBL" id="EHR51149.1"/>
    </source>
</evidence>
<dbReference type="HOGENOM" id="CLU_000022_59_7_11"/>
<keyword evidence="2 5" id="KW-0436">Ligase</keyword>
<dbReference type="Proteomes" id="UP000004926">
    <property type="component" value="Chromosome"/>
</dbReference>
<dbReference type="Gene3D" id="3.40.50.12780">
    <property type="entry name" value="N-terminal domain of ligase-like"/>
    <property type="match status" value="1"/>
</dbReference>
<evidence type="ECO:0000256" key="1">
    <source>
        <dbReference type="ARBA" id="ARBA00006432"/>
    </source>
</evidence>
<proteinExistence type="inferred from homology"/>
<dbReference type="InterPro" id="IPR025110">
    <property type="entry name" value="AMP-bd_C"/>
</dbReference>
<protein>
    <submittedName>
        <fullName evidence="5">Acyl-CoA synthetase (AMP-forming)/AMP-acid ligase II</fullName>
    </submittedName>
</protein>
<dbReference type="RefSeq" id="WP_009154534.1">
    <property type="nucleotide sequence ID" value="NZ_CM001439.1"/>
</dbReference>
<name>H5X4T2_9PSEU</name>
<dbReference type="STRING" id="882083.SacmaDRAFT_2911"/>
<dbReference type="Pfam" id="PF13193">
    <property type="entry name" value="AMP-binding_C"/>
    <property type="match status" value="1"/>
</dbReference>
<dbReference type="AlphaFoldDB" id="H5X4T2"/>
<feature type="domain" description="AMP-binding enzyme C-terminal" evidence="4">
    <location>
        <begin position="471"/>
        <end position="546"/>
    </location>
</feature>
<dbReference type="EMBL" id="CM001439">
    <property type="protein sequence ID" value="EHR51149.1"/>
    <property type="molecule type" value="Genomic_DNA"/>
</dbReference>
<dbReference type="Gene3D" id="3.30.300.30">
    <property type="match status" value="1"/>
</dbReference>
<evidence type="ECO:0000313" key="6">
    <source>
        <dbReference type="Proteomes" id="UP000004926"/>
    </source>
</evidence>
<dbReference type="GO" id="GO:0016878">
    <property type="term" value="F:acid-thiol ligase activity"/>
    <property type="evidence" value="ECO:0007669"/>
    <property type="project" value="UniProtKB-ARBA"/>
</dbReference>
<sequence>MAAPTWYDSKPWLALYGEGNPARIEPEHPDALAMFDAAARRAPDGDAIRYFDGRLSYARLDELSDAFAVGLLQGGLRRGDRVALYLQNVPQFVIALLGTWKAGGIAVPVNPMSKARELLPLLADCGAVALVCLRGLYPEVAAVLSETRVRVVLTTSEREYQSRDDPRAFGAGEPPWPAELEGTTDLSRLLERHRGDRPPEVPVSPDDIALLTYTSGTTGPAKGAMNTHRNLVFNAESYRRWCRLDSSDVVLGVAPLFHITGMVGHVATALLLGAPLVLLHRFEPSLALDVIQQQRPTFTVGSITVFIALLNAPNADPAALASLRKIWSGGAPIPPSTVTAFGDHFGQYIHNIYGLTETTSPSHAVPPGVRAPVDPASGALSVGLPIYNTVARVVGDDGRELPPGEIGEIVTTGPQVVPGYWNKPGETEAALPGGALHTGDVGYMDTQGWFYLVDRKKDQINAAGYKVWPREVEDVLYEHGAVREAAVVGVPDPYRGETVKAFVSLRPGRRAEPSELITFCRERLAAYKYPRQVEILDDLPKTATGKLLRRELRQRHDRA</sequence>
<comment type="similarity">
    <text evidence="1">Belongs to the ATP-dependent AMP-binding enzyme family.</text>
</comment>
<dbReference type="PANTHER" id="PTHR43767">
    <property type="entry name" value="LONG-CHAIN-FATTY-ACID--COA LIGASE"/>
    <property type="match status" value="1"/>
</dbReference>
<dbReference type="InterPro" id="IPR042099">
    <property type="entry name" value="ANL_N_sf"/>
</dbReference>
<dbReference type="PROSITE" id="PS00455">
    <property type="entry name" value="AMP_BINDING"/>
    <property type="match status" value="1"/>
</dbReference>
<evidence type="ECO:0000256" key="2">
    <source>
        <dbReference type="ARBA" id="ARBA00022598"/>
    </source>
</evidence>
<dbReference type="InterPro" id="IPR050237">
    <property type="entry name" value="ATP-dep_AMP-bd_enzyme"/>
</dbReference>